<dbReference type="PROSITE" id="PS50305">
    <property type="entry name" value="SIRTUIN"/>
    <property type="match status" value="1"/>
</dbReference>
<accession>A0A2T3KLP7</accession>
<keyword evidence="2" id="KW-0808">Transferase</keyword>
<gene>
    <name evidence="6" type="ORF">C9J27_05525</name>
</gene>
<reference evidence="6 7" key="1">
    <citation type="submission" date="2018-01" db="EMBL/GenBank/DDBJ databases">
        <title>Whole genome sequencing of Histamine producing bacteria.</title>
        <authorList>
            <person name="Butler K."/>
        </authorList>
    </citation>
    <scope>NUCLEOTIDE SEQUENCE [LARGE SCALE GENOMIC DNA]</scope>
    <source>
        <strain evidence="6 7">FS-7.2</strain>
    </source>
</reference>
<dbReference type="InterPro" id="IPR026590">
    <property type="entry name" value="Ssirtuin_cat_dom"/>
</dbReference>
<sequence length="271" mass="30348">MSISKAIEILKNAEALIIYSGAGMSHPSGLSTFRGKSGFYELPVKGKSYTFESLVNPYSLQEEPEIVLGFYGRRLNNYKETTPHSGYSKLLEYANSLKYGYFSVTTNIDGHFEKAGFSPSQIHEPHGSIHHFQCSSQHCASKNGLINPPVIEIDENNMATNIDSLKCAHCGKLLRPNVMMFNDYDFSHKKERVQASRYNAFIQDLYEKNIKVAILEIGAGNAIPTMRIESAREAKRFSTNVIRINVEPDNDYSVLLIAEDAKTALSRILPN</sequence>
<feature type="binding site" evidence="4">
    <location>
        <position position="170"/>
    </location>
    <ligand>
        <name>Zn(2+)</name>
        <dbReference type="ChEBI" id="CHEBI:29105"/>
    </ligand>
</feature>
<dbReference type="Gene3D" id="3.30.1600.10">
    <property type="entry name" value="SIR2/SIRT2 'Small Domain"/>
    <property type="match status" value="1"/>
</dbReference>
<organism evidence="6 7">
    <name type="scientific">Photobacterium kishitanii</name>
    <dbReference type="NCBI Taxonomy" id="318456"/>
    <lineage>
        <taxon>Bacteria</taxon>
        <taxon>Pseudomonadati</taxon>
        <taxon>Pseudomonadota</taxon>
        <taxon>Gammaproteobacteria</taxon>
        <taxon>Vibrionales</taxon>
        <taxon>Vibrionaceae</taxon>
        <taxon>Photobacterium</taxon>
    </lineage>
</organism>
<feature type="binding site" evidence="4">
    <location>
        <position position="167"/>
    </location>
    <ligand>
        <name>Zn(2+)</name>
        <dbReference type="ChEBI" id="CHEBI:29105"/>
    </ligand>
</feature>
<feature type="active site" description="Proton acceptor" evidence="4">
    <location>
        <position position="126"/>
    </location>
</feature>
<feature type="binding site" evidence="4">
    <location>
        <position position="139"/>
    </location>
    <ligand>
        <name>Zn(2+)</name>
        <dbReference type="ChEBI" id="CHEBI:29105"/>
    </ligand>
</feature>
<comment type="caution">
    <text evidence="6">The sequence shown here is derived from an EMBL/GenBank/DDBJ whole genome shotgun (WGS) entry which is preliminary data.</text>
</comment>
<dbReference type="CDD" id="cd00296">
    <property type="entry name" value="SIR2"/>
    <property type="match status" value="1"/>
</dbReference>
<dbReference type="InterPro" id="IPR029035">
    <property type="entry name" value="DHS-like_NAD/FAD-binding_dom"/>
</dbReference>
<evidence type="ECO:0000256" key="3">
    <source>
        <dbReference type="ARBA" id="ARBA00023027"/>
    </source>
</evidence>
<dbReference type="PANTHER" id="PTHR11085">
    <property type="entry name" value="NAD-DEPENDENT PROTEIN DEACYLASE SIRTUIN-5, MITOCHONDRIAL-RELATED"/>
    <property type="match status" value="1"/>
</dbReference>
<dbReference type="InterPro" id="IPR026591">
    <property type="entry name" value="Sirtuin_cat_small_dom_sf"/>
</dbReference>
<dbReference type="PANTHER" id="PTHR11085:SF10">
    <property type="entry name" value="NAD-DEPENDENT PROTEIN DEACYLASE SIRTUIN-5, MITOCHONDRIAL-RELATED"/>
    <property type="match status" value="1"/>
</dbReference>
<dbReference type="GO" id="GO:0070403">
    <property type="term" value="F:NAD+ binding"/>
    <property type="evidence" value="ECO:0007669"/>
    <property type="project" value="InterPro"/>
</dbReference>
<proteinExistence type="predicted"/>
<feature type="binding site" evidence="4">
    <location>
        <position position="134"/>
    </location>
    <ligand>
        <name>Zn(2+)</name>
        <dbReference type="ChEBI" id="CHEBI:29105"/>
    </ligand>
</feature>
<dbReference type="RefSeq" id="WP_107289226.1">
    <property type="nucleotide sequence ID" value="NZ_PYNF01000003.1"/>
</dbReference>
<dbReference type="GO" id="GO:0017136">
    <property type="term" value="F:histone deacetylase activity, NAD-dependent"/>
    <property type="evidence" value="ECO:0007669"/>
    <property type="project" value="TreeGrafter"/>
</dbReference>
<dbReference type="SUPFAM" id="SSF52467">
    <property type="entry name" value="DHS-like NAD/FAD-binding domain"/>
    <property type="match status" value="1"/>
</dbReference>
<dbReference type="Gene3D" id="3.40.50.1220">
    <property type="entry name" value="TPP-binding domain"/>
    <property type="match status" value="1"/>
</dbReference>
<evidence type="ECO:0000313" key="6">
    <source>
        <dbReference type="EMBL" id="PSV00596.1"/>
    </source>
</evidence>
<dbReference type="InterPro" id="IPR003000">
    <property type="entry name" value="Sirtuin"/>
</dbReference>
<dbReference type="EC" id="2.3.1.286" evidence="1"/>
<keyword evidence="4" id="KW-0479">Metal-binding</keyword>
<keyword evidence="3" id="KW-0520">NAD</keyword>
<evidence type="ECO:0000313" key="7">
    <source>
        <dbReference type="Proteomes" id="UP000241426"/>
    </source>
</evidence>
<evidence type="ECO:0000256" key="4">
    <source>
        <dbReference type="PROSITE-ProRule" id="PRU00236"/>
    </source>
</evidence>
<feature type="domain" description="Deacetylase sirtuin-type" evidence="5">
    <location>
        <begin position="1"/>
        <end position="271"/>
    </location>
</feature>
<evidence type="ECO:0000259" key="5">
    <source>
        <dbReference type="PROSITE" id="PS50305"/>
    </source>
</evidence>
<protein>
    <recommendedName>
        <fullName evidence="1">protein acetyllysine N-acetyltransferase</fullName>
        <ecNumber evidence="1">2.3.1.286</ecNumber>
    </recommendedName>
</protein>
<dbReference type="Pfam" id="PF02146">
    <property type="entry name" value="SIR2"/>
    <property type="match status" value="1"/>
</dbReference>
<dbReference type="EMBL" id="PYNF01000003">
    <property type="protein sequence ID" value="PSV00596.1"/>
    <property type="molecule type" value="Genomic_DNA"/>
</dbReference>
<name>A0A2T3KLP7_9GAMM</name>
<keyword evidence="4" id="KW-0862">Zinc</keyword>
<evidence type="ECO:0000256" key="2">
    <source>
        <dbReference type="ARBA" id="ARBA00022679"/>
    </source>
</evidence>
<dbReference type="InterPro" id="IPR050134">
    <property type="entry name" value="NAD-dep_sirtuin_deacylases"/>
</dbReference>
<evidence type="ECO:0000256" key="1">
    <source>
        <dbReference type="ARBA" id="ARBA00012928"/>
    </source>
</evidence>
<dbReference type="AlphaFoldDB" id="A0A2T3KLP7"/>
<dbReference type="Proteomes" id="UP000241426">
    <property type="component" value="Unassembled WGS sequence"/>
</dbReference>
<dbReference type="GO" id="GO:0046872">
    <property type="term" value="F:metal ion binding"/>
    <property type="evidence" value="ECO:0007669"/>
    <property type="project" value="UniProtKB-KW"/>
</dbReference>